<reference evidence="1" key="1">
    <citation type="journal article" date="2020" name="bioRxiv">
        <title>Comparative genomics of Chlamydomonas.</title>
        <authorList>
            <person name="Craig R.J."/>
            <person name="Hasan A.R."/>
            <person name="Ness R.W."/>
            <person name="Keightley P.D."/>
        </authorList>
    </citation>
    <scope>NUCLEOTIDE SEQUENCE</scope>
    <source>
        <strain evidence="1">SAG 7.73</strain>
    </source>
</reference>
<name>A0A835WCF9_CHLIN</name>
<evidence type="ECO:0000313" key="1">
    <source>
        <dbReference type="EMBL" id="KAG2444836.1"/>
    </source>
</evidence>
<gene>
    <name evidence="1" type="ORF">HXX76_001577</name>
</gene>
<dbReference type="AlphaFoldDB" id="A0A835WCF9"/>
<evidence type="ECO:0000313" key="2">
    <source>
        <dbReference type="Proteomes" id="UP000650467"/>
    </source>
</evidence>
<protein>
    <submittedName>
        <fullName evidence="1">Uncharacterized protein</fullName>
    </submittedName>
</protein>
<keyword evidence="2" id="KW-1185">Reference proteome</keyword>
<organism evidence="1 2">
    <name type="scientific">Chlamydomonas incerta</name>
    <dbReference type="NCBI Taxonomy" id="51695"/>
    <lineage>
        <taxon>Eukaryota</taxon>
        <taxon>Viridiplantae</taxon>
        <taxon>Chlorophyta</taxon>
        <taxon>core chlorophytes</taxon>
        <taxon>Chlorophyceae</taxon>
        <taxon>CS clade</taxon>
        <taxon>Chlamydomonadales</taxon>
        <taxon>Chlamydomonadaceae</taxon>
        <taxon>Chlamydomonas</taxon>
    </lineage>
</organism>
<dbReference type="EMBL" id="JAEHOC010000002">
    <property type="protein sequence ID" value="KAG2444836.1"/>
    <property type="molecule type" value="Genomic_DNA"/>
</dbReference>
<comment type="caution">
    <text evidence="1">The sequence shown here is derived from an EMBL/GenBank/DDBJ whole genome shotgun (WGS) entry which is preliminary data.</text>
</comment>
<dbReference type="Proteomes" id="UP000650467">
    <property type="component" value="Unassembled WGS sequence"/>
</dbReference>
<proteinExistence type="predicted"/>
<accession>A0A835WCF9</accession>
<sequence>MAQAVPLKAIAAYQQTVTVTLSHIGVQDVDAPTDEEIASCEEALHRALALKVSGASDVTDEFIAALAKDRQIMTACTGSDRGVLDMIKELRELVEAKDTALRALIEAKFAEQEQRFDDKLSRALSIVR</sequence>